<feature type="region of interest" description="Disordered" evidence="1">
    <location>
        <begin position="376"/>
        <end position="419"/>
    </location>
</feature>
<name>A0A2I1HTT2_9GLOM</name>
<dbReference type="VEuPathDB" id="FungiDB:RhiirA1_401172"/>
<evidence type="ECO:0000313" key="3">
    <source>
        <dbReference type="Proteomes" id="UP000234323"/>
    </source>
</evidence>
<protein>
    <recommendedName>
        <fullName evidence="4">RRM domain-containing protein</fullName>
    </recommendedName>
</protein>
<comment type="caution">
    <text evidence="2">The sequence shown here is derived from an EMBL/GenBank/DDBJ whole genome shotgun (WGS) entry which is preliminary data.</text>
</comment>
<dbReference type="VEuPathDB" id="FungiDB:FUN_009153"/>
<dbReference type="EMBL" id="LLXI01006690">
    <property type="protein sequence ID" value="PKY62233.1"/>
    <property type="molecule type" value="Genomic_DNA"/>
</dbReference>
<sequence length="438" mass="50582">MSRVLIIWHGISSYELILDIYRHRELFLSAKNFFKKYTEKFYIGNMGNNKKKNNKQSSYIPTQEFVDKFTQELIYTARSVLAGLEYHPKDFTEKVLKPKVPGGDLVKPSSLSDKDPHGSLTSENSLPSLAKKLQPQQGNKGKQKDQSNQHVSIETYANPEGNLGSTQSTSSTTTPIGTSPPNDITQSEEKIKKSKITRLILNNNVVHTSQEGQVRTIMIYDIPTAWSHDAILNKLSNWGKVLEISFKPQHKYQSVWTKMILRSIIDTDFVMRTWGQKLDDEYVRWYPGHWKLKDRKERERFQAKITIPSDASKDTYNNYHKGRSFDIFIQKTLKAKSITGFIDKGLKHVILYFESQKDLHAAMEIQQDWKMTISQSPFTRQNKSSKDKKKNLKSFKGKKAEPKSSTSSNKNSHDKSKKYNKMDDDTWFLLKLILNLLS</sequence>
<evidence type="ECO:0000313" key="2">
    <source>
        <dbReference type="EMBL" id="PKY62233.1"/>
    </source>
</evidence>
<feature type="compositionally biased region" description="Low complexity" evidence="1">
    <location>
        <begin position="165"/>
        <end position="181"/>
    </location>
</feature>
<reference evidence="2 3" key="1">
    <citation type="submission" date="2015-10" db="EMBL/GenBank/DDBJ databases">
        <title>Genome analyses suggest a sexual origin of heterokaryosis in a supposedly ancient asexual fungus.</title>
        <authorList>
            <person name="Ropars J."/>
            <person name="Sedzielewska K."/>
            <person name="Noel J."/>
            <person name="Charron P."/>
            <person name="Farinelli L."/>
            <person name="Marton T."/>
            <person name="Kruger M."/>
            <person name="Pelin A."/>
            <person name="Brachmann A."/>
            <person name="Corradi N."/>
        </authorList>
    </citation>
    <scope>NUCLEOTIDE SEQUENCE [LARGE SCALE GENOMIC DNA]</scope>
    <source>
        <strain evidence="2 3">A4</strain>
    </source>
</reference>
<dbReference type="AlphaFoldDB" id="A0A2I1HTT2"/>
<accession>A0A2I1HTT2</accession>
<dbReference type="VEuPathDB" id="FungiDB:RhiirFUN_018352"/>
<evidence type="ECO:0008006" key="4">
    <source>
        <dbReference type="Google" id="ProtNLM"/>
    </source>
</evidence>
<proteinExistence type="predicted"/>
<dbReference type="Proteomes" id="UP000234323">
    <property type="component" value="Unassembled WGS sequence"/>
</dbReference>
<feature type="region of interest" description="Disordered" evidence="1">
    <location>
        <begin position="95"/>
        <end position="128"/>
    </location>
</feature>
<dbReference type="VEuPathDB" id="FungiDB:RhiirFUN_018353"/>
<evidence type="ECO:0000256" key="1">
    <source>
        <dbReference type="SAM" id="MobiDB-lite"/>
    </source>
</evidence>
<feature type="region of interest" description="Disordered" evidence="1">
    <location>
        <begin position="157"/>
        <end position="188"/>
    </location>
</feature>
<keyword evidence="3" id="KW-1185">Reference proteome</keyword>
<gene>
    <name evidence="2" type="ORF">RhiirA4_488361</name>
</gene>
<organism evidence="2 3">
    <name type="scientific">Rhizophagus irregularis</name>
    <dbReference type="NCBI Taxonomy" id="588596"/>
    <lineage>
        <taxon>Eukaryota</taxon>
        <taxon>Fungi</taxon>
        <taxon>Fungi incertae sedis</taxon>
        <taxon>Mucoromycota</taxon>
        <taxon>Glomeromycotina</taxon>
        <taxon>Glomeromycetes</taxon>
        <taxon>Glomerales</taxon>
        <taxon>Glomeraceae</taxon>
        <taxon>Rhizophagus</taxon>
    </lineage>
</organism>
<feature type="compositionally biased region" description="Basic residues" evidence="1">
    <location>
        <begin position="386"/>
        <end position="397"/>
    </location>
</feature>